<dbReference type="InterPro" id="IPR016181">
    <property type="entry name" value="Acyl_CoA_acyltransferase"/>
</dbReference>
<keyword evidence="3" id="KW-1185">Reference proteome</keyword>
<dbReference type="SUPFAM" id="SSF55729">
    <property type="entry name" value="Acyl-CoA N-acyltransferases (Nat)"/>
    <property type="match status" value="2"/>
</dbReference>
<keyword evidence="2" id="KW-0808">Transferase</keyword>
<dbReference type="PANTHER" id="PTHR43617">
    <property type="entry name" value="L-AMINO ACID N-ACETYLTRANSFERASE"/>
    <property type="match status" value="1"/>
</dbReference>
<reference evidence="2 3" key="1">
    <citation type="journal article" date="2009" name="Stand. Genomic Sci.">
        <title>Complete genome sequence of Pedobacter heparinus type strain (HIM 762-3).</title>
        <authorList>
            <person name="Han C."/>
            <person name="Spring S."/>
            <person name="Lapidus A."/>
            <person name="Del Rio T.G."/>
            <person name="Tice H."/>
            <person name="Copeland A."/>
            <person name="Cheng J.F."/>
            <person name="Lucas S."/>
            <person name="Chen F."/>
            <person name="Nolan M."/>
            <person name="Bruce D."/>
            <person name="Goodwin L."/>
            <person name="Pitluck S."/>
            <person name="Ivanova N."/>
            <person name="Mavromatis K."/>
            <person name="Mikhailova N."/>
            <person name="Pati A."/>
            <person name="Chen A."/>
            <person name="Palaniappan K."/>
            <person name="Land M."/>
            <person name="Hauser L."/>
            <person name="Chang Y.J."/>
            <person name="Jeffries C.C."/>
            <person name="Saunders E."/>
            <person name="Chertkov O."/>
            <person name="Brettin T."/>
            <person name="Goker M."/>
            <person name="Rohde M."/>
            <person name="Bristow J."/>
            <person name="Eisen J.A."/>
            <person name="Markowitz V."/>
            <person name="Hugenholtz P."/>
            <person name="Kyrpides N.C."/>
            <person name="Klenk H.P."/>
            <person name="Detter J.C."/>
        </authorList>
    </citation>
    <scope>NUCLEOTIDE SEQUENCE [LARGE SCALE GENOMIC DNA]</scope>
    <source>
        <strain evidence="3">ATCC 13125 / DSM 2366 / CIP 104194 / JCM 7457 / NBRC 12017 / NCIMB 9290 / NRRL B-14731 / HIM 762-3</strain>
    </source>
</reference>
<dbReference type="KEGG" id="phe:Phep_3033"/>
<dbReference type="InterPro" id="IPR050276">
    <property type="entry name" value="MshD_Acetyltransferase"/>
</dbReference>
<dbReference type="PROSITE" id="PS51186">
    <property type="entry name" value="GNAT"/>
    <property type="match status" value="2"/>
</dbReference>
<dbReference type="Proteomes" id="UP000000852">
    <property type="component" value="Chromosome"/>
</dbReference>
<dbReference type="RefSeq" id="WP_015808840.1">
    <property type="nucleotide sequence ID" value="NC_013061.1"/>
</dbReference>
<sequence>MLVYSNLENISTDALLHTFNASFSDYLVKMQLTKEQLERKLMADSIDLKLSAGAYENGKLVGFILHGINKVGNEKIAYNAGTGVIPAKRGHNLTGKMYRYILPFLEKEGVTKCILEVLEKNLPALKTYKAIGYQLKRELVCFKGIPKITGIKGKRIDIHEIKHIDWQEVTSFWDWTPSWQNSIIAMQNLGEHNKIVGIYLKDKLVAYISYNPLNNRIAQFAVHKSHRRKGYGKALFKYVFNVHKAEMSVINIDIDSSSTITFLGSIGLFPYIYQYEMEKNLRSDVLL</sequence>
<dbReference type="STRING" id="485917.Phep_3033"/>
<feature type="domain" description="N-acetyltransferase" evidence="1">
    <location>
        <begin position="156"/>
        <end position="282"/>
    </location>
</feature>
<evidence type="ECO:0000259" key="1">
    <source>
        <dbReference type="PROSITE" id="PS51186"/>
    </source>
</evidence>
<dbReference type="OrthoDB" id="4228396at2"/>
<organism evidence="2 3">
    <name type="scientific">Pedobacter heparinus (strain ATCC 13125 / DSM 2366 / CIP 104194 / JCM 7457 / NBRC 12017 / NCIMB 9290 / NRRL B-14731 / HIM 762-3)</name>
    <dbReference type="NCBI Taxonomy" id="485917"/>
    <lineage>
        <taxon>Bacteria</taxon>
        <taxon>Pseudomonadati</taxon>
        <taxon>Bacteroidota</taxon>
        <taxon>Sphingobacteriia</taxon>
        <taxon>Sphingobacteriales</taxon>
        <taxon>Sphingobacteriaceae</taxon>
        <taxon>Pedobacter</taxon>
    </lineage>
</organism>
<dbReference type="eggNOG" id="COG0456">
    <property type="taxonomic scope" value="Bacteria"/>
</dbReference>
<dbReference type="InterPro" id="IPR000182">
    <property type="entry name" value="GNAT_dom"/>
</dbReference>
<proteinExistence type="predicted"/>
<gene>
    <name evidence="2" type="ordered locus">Phep_3033</name>
</gene>
<protein>
    <submittedName>
        <fullName evidence="2">GCN5-related N-acetyltransferase</fullName>
    </submittedName>
</protein>
<dbReference type="Gene3D" id="3.40.630.30">
    <property type="match status" value="2"/>
</dbReference>
<name>C6Y2M1_PEDHD</name>
<feature type="domain" description="N-acetyltransferase" evidence="1">
    <location>
        <begin position="2"/>
        <end position="157"/>
    </location>
</feature>
<dbReference type="CDD" id="cd04301">
    <property type="entry name" value="NAT_SF"/>
    <property type="match status" value="1"/>
</dbReference>
<dbReference type="HOGENOM" id="CLU_062214_0_0_10"/>
<dbReference type="GO" id="GO:0016747">
    <property type="term" value="F:acyltransferase activity, transferring groups other than amino-acyl groups"/>
    <property type="evidence" value="ECO:0007669"/>
    <property type="project" value="InterPro"/>
</dbReference>
<evidence type="ECO:0000313" key="2">
    <source>
        <dbReference type="EMBL" id="ACU05231.1"/>
    </source>
</evidence>
<accession>C6Y2M1</accession>
<dbReference type="Pfam" id="PF00583">
    <property type="entry name" value="Acetyltransf_1"/>
    <property type="match status" value="2"/>
</dbReference>
<dbReference type="AlphaFoldDB" id="C6Y2M1"/>
<evidence type="ECO:0000313" key="3">
    <source>
        <dbReference type="Proteomes" id="UP000000852"/>
    </source>
</evidence>
<dbReference type="EMBL" id="CP001681">
    <property type="protein sequence ID" value="ACU05231.1"/>
    <property type="molecule type" value="Genomic_DNA"/>
</dbReference>